<evidence type="ECO:0000313" key="2">
    <source>
        <dbReference type="EMBL" id="USW52779.1"/>
    </source>
</evidence>
<dbReference type="OrthoDB" id="3918601at2759"/>
<keyword evidence="3" id="KW-1185">Reference proteome</keyword>
<proteinExistence type="predicted"/>
<keyword evidence="1" id="KW-1133">Transmembrane helix</keyword>
<name>A0A9Q9AQS4_9PEZI</name>
<dbReference type="Proteomes" id="UP001056384">
    <property type="component" value="Chromosome 4"/>
</dbReference>
<dbReference type="EMBL" id="CP099421">
    <property type="protein sequence ID" value="USW52779.1"/>
    <property type="molecule type" value="Genomic_DNA"/>
</dbReference>
<keyword evidence="1" id="KW-0812">Transmembrane</keyword>
<dbReference type="AlphaFoldDB" id="A0A9Q9AQS4"/>
<organism evidence="2 3">
    <name type="scientific">Septoria linicola</name>
    <dbReference type="NCBI Taxonomy" id="215465"/>
    <lineage>
        <taxon>Eukaryota</taxon>
        <taxon>Fungi</taxon>
        <taxon>Dikarya</taxon>
        <taxon>Ascomycota</taxon>
        <taxon>Pezizomycotina</taxon>
        <taxon>Dothideomycetes</taxon>
        <taxon>Dothideomycetidae</taxon>
        <taxon>Mycosphaerellales</taxon>
        <taxon>Mycosphaerellaceae</taxon>
        <taxon>Septoria</taxon>
    </lineage>
</organism>
<keyword evidence="1" id="KW-0472">Membrane</keyword>
<protein>
    <submittedName>
        <fullName evidence="2">Uncharacterized protein</fullName>
    </submittedName>
</protein>
<sequence>MAGGYEGTAEIGHAEWSSGTHYFTQVTADNHAGWLWIITLLSFIYVLVAFVIRFVVKYGV</sequence>
<evidence type="ECO:0000256" key="1">
    <source>
        <dbReference type="SAM" id="Phobius"/>
    </source>
</evidence>
<feature type="transmembrane region" description="Helical" evidence="1">
    <location>
        <begin position="34"/>
        <end position="56"/>
    </location>
</feature>
<evidence type="ECO:0000313" key="3">
    <source>
        <dbReference type="Proteomes" id="UP001056384"/>
    </source>
</evidence>
<gene>
    <name evidence="2" type="ORF">Slin15195_G060980</name>
</gene>
<reference evidence="2" key="1">
    <citation type="submission" date="2022-06" db="EMBL/GenBank/DDBJ databases">
        <title>Complete genome sequences of two strains of the flax pathogen Septoria linicola.</title>
        <authorList>
            <person name="Lapalu N."/>
            <person name="Simon A."/>
            <person name="Demenou B."/>
            <person name="Paumier D."/>
            <person name="Guillot M.-P."/>
            <person name="Gout L."/>
            <person name="Valade R."/>
        </authorList>
    </citation>
    <scope>NUCLEOTIDE SEQUENCE</scope>
    <source>
        <strain evidence="2">SE15195</strain>
    </source>
</reference>
<accession>A0A9Q9AQS4</accession>